<accession>A0ABM7NXX5</accession>
<sequence length="80" mass="9588">MLLNTYTLSLLIHIMLLEGISTKNDFLSIENLKELGFYTKTCSVIPFVQPYKYYECKYYVFNKRYNSLYNISILFQVEHL</sequence>
<name>A0ABM7NXX5_9BACT</name>
<protein>
    <submittedName>
        <fullName evidence="1">Uncharacterized protein</fullName>
    </submittedName>
</protein>
<reference evidence="1 2" key="1">
    <citation type="journal article" date="2022" name="Int. J. Syst. Evol. Microbiol.">
        <title>Prevotella herbatica sp. nov., a plant polysaccharide-decomposing anaerobic bacterium isolated from a methanogenic reactor.</title>
        <authorList>
            <person name="Uek A."/>
            <person name="Tonouchi A."/>
            <person name="Kaku N."/>
            <person name="Ueki K."/>
        </authorList>
    </citation>
    <scope>NUCLEOTIDE SEQUENCE [LARGE SCALE GENOMIC DNA]</scope>
    <source>
        <strain evidence="1 2">WR041</strain>
    </source>
</reference>
<dbReference type="EMBL" id="AP024484">
    <property type="protein sequence ID" value="BCS85371.1"/>
    <property type="molecule type" value="Genomic_DNA"/>
</dbReference>
<evidence type="ECO:0000313" key="1">
    <source>
        <dbReference type="EMBL" id="BCS85371.1"/>
    </source>
</evidence>
<dbReference type="Proteomes" id="UP001319045">
    <property type="component" value="Chromosome"/>
</dbReference>
<keyword evidence="2" id="KW-1185">Reference proteome</keyword>
<organism evidence="1 2">
    <name type="scientific">Prevotella herbatica</name>
    <dbReference type="NCBI Taxonomy" id="2801997"/>
    <lineage>
        <taxon>Bacteria</taxon>
        <taxon>Pseudomonadati</taxon>
        <taxon>Bacteroidota</taxon>
        <taxon>Bacteroidia</taxon>
        <taxon>Bacteroidales</taxon>
        <taxon>Prevotellaceae</taxon>
        <taxon>Prevotella</taxon>
    </lineage>
</organism>
<evidence type="ECO:0000313" key="2">
    <source>
        <dbReference type="Proteomes" id="UP001319045"/>
    </source>
</evidence>
<gene>
    <name evidence="1" type="ORF">prwr041_12640</name>
</gene>
<proteinExistence type="predicted"/>